<evidence type="ECO:0000256" key="1">
    <source>
        <dbReference type="ARBA" id="ARBA00004123"/>
    </source>
</evidence>
<organism evidence="8 9">
    <name type="scientific">Rhynchospora breviuscula</name>
    <dbReference type="NCBI Taxonomy" id="2022672"/>
    <lineage>
        <taxon>Eukaryota</taxon>
        <taxon>Viridiplantae</taxon>
        <taxon>Streptophyta</taxon>
        <taxon>Embryophyta</taxon>
        <taxon>Tracheophyta</taxon>
        <taxon>Spermatophyta</taxon>
        <taxon>Magnoliopsida</taxon>
        <taxon>Liliopsida</taxon>
        <taxon>Poales</taxon>
        <taxon>Cyperaceae</taxon>
        <taxon>Cyperoideae</taxon>
        <taxon>Rhynchosporeae</taxon>
        <taxon>Rhynchospora</taxon>
    </lineage>
</organism>
<evidence type="ECO:0000256" key="4">
    <source>
        <dbReference type="ARBA" id="ARBA00023163"/>
    </source>
</evidence>
<evidence type="ECO:0000313" key="9">
    <source>
        <dbReference type="Proteomes" id="UP001151287"/>
    </source>
</evidence>
<evidence type="ECO:0000256" key="2">
    <source>
        <dbReference type="ARBA" id="ARBA00005510"/>
    </source>
</evidence>
<evidence type="ECO:0000259" key="7">
    <source>
        <dbReference type="PROSITE" id="PS50888"/>
    </source>
</evidence>
<comment type="similarity">
    <text evidence="2">Belongs to the bHLH protein family.</text>
</comment>
<dbReference type="PANTHER" id="PTHR45959">
    <property type="entry name" value="BHLH TRANSCRIPTION FACTOR"/>
    <property type="match status" value="1"/>
</dbReference>
<accession>A0A9Q0C842</accession>
<dbReference type="AlphaFoldDB" id="A0A9Q0C842"/>
<keyword evidence="5" id="KW-0539">Nucleus</keyword>
<name>A0A9Q0C842_9POAL</name>
<evidence type="ECO:0000256" key="6">
    <source>
        <dbReference type="SAM" id="MobiDB-lite"/>
    </source>
</evidence>
<dbReference type="InterPro" id="IPR054502">
    <property type="entry name" value="bHLH-TF_ACT-like_plant"/>
</dbReference>
<dbReference type="Proteomes" id="UP001151287">
    <property type="component" value="Unassembled WGS sequence"/>
</dbReference>
<protein>
    <recommendedName>
        <fullName evidence="7">BHLH domain-containing protein</fullName>
    </recommendedName>
</protein>
<keyword evidence="3" id="KW-0805">Transcription regulation</keyword>
<dbReference type="OrthoDB" id="658529at2759"/>
<dbReference type="Pfam" id="PF00010">
    <property type="entry name" value="HLH"/>
    <property type="match status" value="1"/>
</dbReference>
<dbReference type="InterPro" id="IPR036638">
    <property type="entry name" value="HLH_DNA-bd_sf"/>
</dbReference>
<keyword evidence="9" id="KW-1185">Reference proteome</keyword>
<evidence type="ECO:0000313" key="8">
    <source>
        <dbReference type="EMBL" id="KAJ1689035.1"/>
    </source>
</evidence>
<feature type="region of interest" description="Disordered" evidence="6">
    <location>
        <begin position="112"/>
        <end position="218"/>
    </location>
</feature>
<dbReference type="GO" id="GO:0005634">
    <property type="term" value="C:nucleus"/>
    <property type="evidence" value="ECO:0007669"/>
    <property type="project" value="UniProtKB-SubCell"/>
</dbReference>
<comment type="subcellular location">
    <subcellularLocation>
        <location evidence="1">Nucleus</location>
    </subcellularLocation>
</comment>
<dbReference type="SUPFAM" id="SSF47459">
    <property type="entry name" value="HLH, helix-loop-helix DNA-binding domain"/>
    <property type="match status" value="1"/>
</dbReference>
<dbReference type="PROSITE" id="PS50888">
    <property type="entry name" value="BHLH"/>
    <property type="match status" value="1"/>
</dbReference>
<proteinExistence type="inferred from homology"/>
<sequence>MVVIPNLKHTLPIPHILPFFSNKTPWSCISYTDSISFNPINQGVQSLTASLDDGFLQIKRKNARFYMEESNADSWFINFEPDFPYFLQDYEQLNQSAPSPMILNLSSPSPECCWSNSNSDPNPSPEVCTTSPPLQLPNAVTDQTNKKKRKLPRKKNWNSRITKERNSRDGQETEKSDGSDDTNLSPTTGHGRKRSYEAKSNGDREKNNSGSADQVPQFGIRKKDHVIAERMRREKLTQRFIALSSLLPGLSRMDKASVLEDAIKYVKQLQERVKSLEAQTLTKSIQPSNTAQKLQSTPDKCNLAESTVDDDQSTKKSLPEIEVRISQQRVLIKIHCGNQKGILAKLLSEIENLGLTIVTTSAVPFTSSSINITVTTEVDQELSLTVEDVVTTINFALK</sequence>
<feature type="compositionally biased region" description="Basic residues" evidence="6">
    <location>
        <begin position="146"/>
        <end position="157"/>
    </location>
</feature>
<reference evidence="8" key="1">
    <citation type="journal article" date="2022" name="Cell">
        <title>Repeat-based holocentromeres influence genome architecture and karyotype evolution.</title>
        <authorList>
            <person name="Hofstatter P.G."/>
            <person name="Thangavel G."/>
            <person name="Lux T."/>
            <person name="Neumann P."/>
            <person name="Vondrak T."/>
            <person name="Novak P."/>
            <person name="Zhang M."/>
            <person name="Costa L."/>
            <person name="Castellani M."/>
            <person name="Scott A."/>
            <person name="Toegelov H."/>
            <person name="Fuchs J."/>
            <person name="Mata-Sucre Y."/>
            <person name="Dias Y."/>
            <person name="Vanzela A.L.L."/>
            <person name="Huettel B."/>
            <person name="Almeida C.C.S."/>
            <person name="Simkova H."/>
            <person name="Souza G."/>
            <person name="Pedrosa-Harand A."/>
            <person name="Macas J."/>
            <person name="Mayer K.F.X."/>
            <person name="Houben A."/>
            <person name="Marques A."/>
        </authorList>
    </citation>
    <scope>NUCLEOTIDE SEQUENCE</scope>
    <source>
        <strain evidence="8">RhyBre1mFocal</strain>
    </source>
</reference>
<dbReference type="EMBL" id="JAMQYH010000004">
    <property type="protein sequence ID" value="KAJ1689035.1"/>
    <property type="molecule type" value="Genomic_DNA"/>
</dbReference>
<dbReference type="Gene3D" id="4.10.280.10">
    <property type="entry name" value="Helix-loop-helix DNA-binding domain"/>
    <property type="match status" value="1"/>
</dbReference>
<dbReference type="Pfam" id="PF22754">
    <property type="entry name" value="bHLH-TF_ACT-like_plant"/>
    <property type="match status" value="1"/>
</dbReference>
<dbReference type="InterPro" id="IPR011598">
    <property type="entry name" value="bHLH_dom"/>
</dbReference>
<gene>
    <name evidence="8" type="ORF">LUZ63_013190</name>
</gene>
<feature type="compositionally biased region" description="Basic and acidic residues" evidence="6">
    <location>
        <begin position="194"/>
        <end position="207"/>
    </location>
</feature>
<dbReference type="SMART" id="SM00353">
    <property type="entry name" value="HLH"/>
    <property type="match status" value="1"/>
</dbReference>
<evidence type="ECO:0000256" key="5">
    <source>
        <dbReference type="ARBA" id="ARBA00023242"/>
    </source>
</evidence>
<feature type="compositionally biased region" description="Basic and acidic residues" evidence="6">
    <location>
        <begin position="161"/>
        <end position="178"/>
    </location>
</feature>
<feature type="domain" description="BHLH" evidence="7">
    <location>
        <begin position="220"/>
        <end position="269"/>
    </location>
</feature>
<keyword evidence="4" id="KW-0804">Transcription</keyword>
<feature type="compositionally biased region" description="Polar residues" evidence="6">
    <location>
        <begin position="127"/>
        <end position="143"/>
    </location>
</feature>
<dbReference type="PANTHER" id="PTHR45959:SF2">
    <property type="entry name" value="BHLH TRANSCRIPTION FACTOR"/>
    <property type="match status" value="1"/>
</dbReference>
<dbReference type="InterPro" id="IPR052610">
    <property type="entry name" value="bHLH_transcription_regulator"/>
</dbReference>
<evidence type="ECO:0000256" key="3">
    <source>
        <dbReference type="ARBA" id="ARBA00023015"/>
    </source>
</evidence>
<comment type="caution">
    <text evidence="8">The sequence shown here is derived from an EMBL/GenBank/DDBJ whole genome shotgun (WGS) entry which is preliminary data.</text>
</comment>
<dbReference type="GO" id="GO:0046983">
    <property type="term" value="F:protein dimerization activity"/>
    <property type="evidence" value="ECO:0007669"/>
    <property type="project" value="InterPro"/>
</dbReference>